<dbReference type="Pfam" id="PF07993">
    <property type="entry name" value="NAD_binding_4"/>
    <property type="match status" value="1"/>
</dbReference>
<comment type="caution">
    <text evidence="7">The sequence shown here is derived from an EMBL/GenBank/DDBJ whole genome shotgun (WGS) entry which is preliminary data.</text>
</comment>
<feature type="domain" description="Thioester reductase (TE)" evidence="6">
    <location>
        <begin position="1"/>
        <end position="263"/>
    </location>
</feature>
<keyword evidence="4" id="KW-0560">Oxidoreductase</keyword>
<dbReference type="InterPro" id="IPR013120">
    <property type="entry name" value="FAR_NAD-bd"/>
</dbReference>
<protein>
    <recommendedName>
        <fullName evidence="4">Fatty acyl-CoA reductase</fullName>
        <ecNumber evidence="4">1.2.1.84</ecNumber>
    </recommendedName>
</protein>
<comment type="catalytic activity">
    <reaction evidence="4">
        <text>a long-chain fatty acyl-CoA + 2 NADPH + 2 H(+) = a long-chain primary fatty alcohol + 2 NADP(+) + CoA</text>
        <dbReference type="Rhea" id="RHEA:52716"/>
        <dbReference type="ChEBI" id="CHEBI:15378"/>
        <dbReference type="ChEBI" id="CHEBI:57287"/>
        <dbReference type="ChEBI" id="CHEBI:57783"/>
        <dbReference type="ChEBI" id="CHEBI:58349"/>
        <dbReference type="ChEBI" id="CHEBI:77396"/>
        <dbReference type="ChEBI" id="CHEBI:83139"/>
        <dbReference type="EC" id="1.2.1.84"/>
    </reaction>
</comment>
<evidence type="ECO:0000313" key="8">
    <source>
        <dbReference type="Proteomes" id="UP000466442"/>
    </source>
</evidence>
<dbReference type="InterPro" id="IPR033640">
    <property type="entry name" value="FAR_C"/>
</dbReference>
<evidence type="ECO:0000256" key="3">
    <source>
        <dbReference type="ARBA" id="ARBA00023098"/>
    </source>
</evidence>
<accession>A0A6A4KLY0</accession>
<dbReference type="GO" id="GO:0080019">
    <property type="term" value="F:alcohol-forming very long-chain fatty acyl-CoA reductase activity"/>
    <property type="evidence" value="ECO:0007669"/>
    <property type="project" value="InterPro"/>
</dbReference>
<dbReference type="EMBL" id="WIXP02000001">
    <property type="protein sequence ID" value="KAF6216175.1"/>
    <property type="molecule type" value="Genomic_DNA"/>
</dbReference>
<evidence type="ECO:0000256" key="2">
    <source>
        <dbReference type="ARBA" id="ARBA00022516"/>
    </source>
</evidence>
<dbReference type="GO" id="GO:0102965">
    <property type="term" value="F:alcohol-forming long-chain fatty acyl-CoA reductase activity"/>
    <property type="evidence" value="ECO:0007669"/>
    <property type="project" value="UniProtKB-EC"/>
</dbReference>
<evidence type="ECO:0000313" key="7">
    <source>
        <dbReference type="EMBL" id="KAF6216175.1"/>
    </source>
</evidence>
<feature type="domain" description="Fatty acyl-CoA reductase C-terminal" evidence="5">
    <location>
        <begin position="336"/>
        <end position="430"/>
    </location>
</feature>
<reference evidence="7" key="1">
    <citation type="journal article" date="2021" name="Mol. Ecol. Resour.">
        <title>Apolygus lucorum genome provides insights into omnivorousness and mesophyll feeding.</title>
        <authorList>
            <person name="Liu Y."/>
            <person name="Liu H."/>
            <person name="Wang H."/>
            <person name="Huang T."/>
            <person name="Liu B."/>
            <person name="Yang B."/>
            <person name="Yin L."/>
            <person name="Li B."/>
            <person name="Zhang Y."/>
            <person name="Zhang S."/>
            <person name="Jiang F."/>
            <person name="Zhang X."/>
            <person name="Ren Y."/>
            <person name="Wang B."/>
            <person name="Wang S."/>
            <person name="Lu Y."/>
            <person name="Wu K."/>
            <person name="Fan W."/>
            <person name="Wang G."/>
        </authorList>
    </citation>
    <scope>NUCLEOTIDE SEQUENCE</scope>
    <source>
        <strain evidence="7">12Hb</strain>
    </source>
</reference>
<dbReference type="Gene3D" id="3.40.50.720">
    <property type="entry name" value="NAD(P)-binding Rossmann-like Domain"/>
    <property type="match status" value="1"/>
</dbReference>
<dbReference type="Proteomes" id="UP000466442">
    <property type="component" value="Linkage Group LG1"/>
</dbReference>
<keyword evidence="2 4" id="KW-0444">Lipid biosynthesis</keyword>
<dbReference type="EC" id="1.2.1.84" evidence="4"/>
<name>A0A6A4KLY0_APOLU</name>
<dbReference type="InterPro" id="IPR026055">
    <property type="entry name" value="FAR"/>
</dbReference>
<dbReference type="GO" id="GO:0005777">
    <property type="term" value="C:peroxisome"/>
    <property type="evidence" value="ECO:0007669"/>
    <property type="project" value="TreeGrafter"/>
</dbReference>
<comment type="function">
    <text evidence="4">Catalyzes the reduction of fatty acyl-CoA to fatty alcohols.</text>
</comment>
<evidence type="ECO:0000259" key="5">
    <source>
        <dbReference type="Pfam" id="PF03015"/>
    </source>
</evidence>
<dbReference type="OrthoDB" id="429813at2759"/>
<keyword evidence="8" id="KW-1185">Reference proteome</keyword>
<dbReference type="CDD" id="cd09071">
    <property type="entry name" value="FAR_C"/>
    <property type="match status" value="1"/>
</dbReference>
<dbReference type="PANTHER" id="PTHR11011">
    <property type="entry name" value="MALE STERILITY PROTEIN 2-RELATED"/>
    <property type="match status" value="1"/>
</dbReference>
<dbReference type="Pfam" id="PF03015">
    <property type="entry name" value="Sterile"/>
    <property type="match status" value="1"/>
</dbReference>
<evidence type="ECO:0000259" key="6">
    <source>
        <dbReference type="Pfam" id="PF07993"/>
    </source>
</evidence>
<keyword evidence="4" id="KW-0521">NADP</keyword>
<dbReference type="InterPro" id="IPR036291">
    <property type="entry name" value="NAD(P)-bd_dom_sf"/>
</dbReference>
<gene>
    <name evidence="7" type="ORF">GE061_000515</name>
</gene>
<organism evidence="7 8">
    <name type="scientific">Apolygus lucorum</name>
    <name type="common">Small green plant bug</name>
    <name type="synonym">Lygocoris lucorum</name>
    <dbReference type="NCBI Taxonomy" id="248454"/>
    <lineage>
        <taxon>Eukaryota</taxon>
        <taxon>Metazoa</taxon>
        <taxon>Ecdysozoa</taxon>
        <taxon>Arthropoda</taxon>
        <taxon>Hexapoda</taxon>
        <taxon>Insecta</taxon>
        <taxon>Pterygota</taxon>
        <taxon>Neoptera</taxon>
        <taxon>Paraneoptera</taxon>
        <taxon>Hemiptera</taxon>
        <taxon>Heteroptera</taxon>
        <taxon>Panheteroptera</taxon>
        <taxon>Cimicomorpha</taxon>
        <taxon>Miridae</taxon>
        <taxon>Mirini</taxon>
        <taxon>Apolygus</taxon>
    </lineage>
</organism>
<dbReference type="AlphaFoldDB" id="A0A6A4KLY0"/>
<sequence length="475" mass="54407">MGKVLVEKLLRRCPSVNRLFVVIRTKRGVDANQRINELRNEGLFEPLLKMNPNAFDKLIVIPGDMSQKRCGISEEDRQVLIENTSVIFHTAASVRFDDSLSSALKLNTRGTVELLEMAKEMKKLEVFEYVSTTYCNVGINTTIEERVYPSHLDWKILLKALDLDEYSLDLLVYKLQWTQPNTYTLSKSLTENAVLEASQHIPACIIRPSVVISVSEEPVPGWTDNLNGVLGVTTGVSKGVLRTFKCSPYAALDYIPVDSAINGMLAGAWYKRFHDTGHLEVFNEAYGDTLSVTYDDIVNNGVIINHTTPMENYCWYPFIILTNNTYYFHFLFYFLQLLPALIQDFGLMCARQKRFILRLNIKIYNAAIALSDFTGIPFTFANDNFYGIDKMMTPEDKKNFPISVSRTKSEDIRGYMKAAQEGIKKFIFHEKEENLEQNVKIHWRLYYIDRATRVLLLGAAAWQVFRLASLVAFWI</sequence>
<evidence type="ECO:0000256" key="1">
    <source>
        <dbReference type="ARBA" id="ARBA00005928"/>
    </source>
</evidence>
<dbReference type="CDD" id="cd05236">
    <property type="entry name" value="FAR-N_SDR_e"/>
    <property type="match status" value="1"/>
</dbReference>
<comment type="similarity">
    <text evidence="1 4">Belongs to the fatty acyl-CoA reductase family.</text>
</comment>
<proteinExistence type="inferred from homology"/>
<evidence type="ECO:0000256" key="4">
    <source>
        <dbReference type="RuleBase" id="RU363097"/>
    </source>
</evidence>
<keyword evidence="3 4" id="KW-0443">Lipid metabolism</keyword>
<dbReference type="SUPFAM" id="SSF51735">
    <property type="entry name" value="NAD(P)-binding Rossmann-fold domains"/>
    <property type="match status" value="1"/>
</dbReference>
<dbReference type="PANTHER" id="PTHR11011:SF24">
    <property type="entry name" value="FATTY ACYL-COA REDUCTASE"/>
    <property type="match status" value="1"/>
</dbReference>
<dbReference type="GO" id="GO:0035336">
    <property type="term" value="P:long-chain fatty-acyl-CoA metabolic process"/>
    <property type="evidence" value="ECO:0007669"/>
    <property type="project" value="TreeGrafter"/>
</dbReference>